<dbReference type="PANTHER" id="PTHR43761:SF1">
    <property type="entry name" value="D-ISOMER SPECIFIC 2-HYDROXYACID DEHYDROGENASE CATALYTIC DOMAIN-CONTAINING PROTEIN-RELATED"/>
    <property type="match status" value="1"/>
</dbReference>
<dbReference type="Gene3D" id="3.40.50.720">
    <property type="entry name" value="NAD(P)-binding Rossmann-like Domain"/>
    <property type="match status" value="2"/>
</dbReference>
<evidence type="ECO:0000256" key="4">
    <source>
        <dbReference type="RuleBase" id="RU003719"/>
    </source>
</evidence>
<sequence>MVNTVFLNLAKLNFDNKLDFSSITKLSTFTKYDENINEKILERVKGQTIIITKELPLSGKLISEFPSSVKLICEAGTGYNNIDIACARKKGITVCNVPSYSTQAVANLVITYILNFSSSLIQQQIMLKEKNFDNYNKHLQLPHFELQNKTLGVIGGYGAIGREVIKIALAIGMNIIIYSRSEKSWENPNVHFASLEELLKQSDFVSINCPLTKDTLHLINKERLKLMKPSAFIINTSRGAIIKETDLIKSLQNGDIAGAALDVQDPEPPEINNPLFDMENVILTPHIGWRRFESRQRLIELMAGNIESFIKGKPINVVN</sequence>
<dbReference type="InterPro" id="IPR036291">
    <property type="entry name" value="NAD(P)-bd_dom_sf"/>
</dbReference>
<dbReference type="Pfam" id="PF02826">
    <property type="entry name" value="2-Hacid_dh_C"/>
    <property type="match status" value="1"/>
</dbReference>
<evidence type="ECO:0000256" key="1">
    <source>
        <dbReference type="ARBA" id="ARBA00005854"/>
    </source>
</evidence>
<keyword evidence="2 4" id="KW-0560">Oxidoreductase</keyword>
<dbReference type="EMBL" id="CP015756">
    <property type="protein sequence ID" value="APC41629.1"/>
    <property type="molecule type" value="Genomic_DNA"/>
</dbReference>
<keyword evidence="3" id="KW-0520">NAD</keyword>
<dbReference type="SUPFAM" id="SSF52283">
    <property type="entry name" value="Formate/glycerate dehydrogenase catalytic domain-like"/>
    <property type="match status" value="1"/>
</dbReference>
<dbReference type="GO" id="GO:0051287">
    <property type="term" value="F:NAD binding"/>
    <property type="evidence" value="ECO:0007669"/>
    <property type="project" value="InterPro"/>
</dbReference>
<dbReference type="FunFam" id="3.40.50.720:FF:000203">
    <property type="entry name" value="D-3-phosphoglycerate dehydrogenase (SerA)"/>
    <property type="match status" value="1"/>
</dbReference>
<dbReference type="InterPro" id="IPR050418">
    <property type="entry name" value="D-iso_2-hydroxyacid_DH_PdxB"/>
</dbReference>
<dbReference type="KEGG" id="ceu:A7L45_16910"/>
<protein>
    <submittedName>
        <fullName evidence="7">Hydroxyacid dehydrogenase</fullName>
    </submittedName>
</protein>
<keyword evidence="8" id="KW-1185">Reference proteome</keyword>
<name>A0A1J0GJV1_9CLOT</name>
<feature type="domain" description="D-isomer specific 2-hydroxyacid dehydrogenase catalytic" evidence="5">
    <location>
        <begin position="28"/>
        <end position="319"/>
    </location>
</feature>
<evidence type="ECO:0000256" key="2">
    <source>
        <dbReference type="ARBA" id="ARBA00023002"/>
    </source>
</evidence>
<reference evidence="8" key="1">
    <citation type="journal article" date="2016" name="Front. Microbiol.">
        <title>Complete Genome Sequence of Clostridium estertheticum DSM 8809, a Microbe Identified in Spoiled Vacuum Packed Beef.</title>
        <authorList>
            <person name="Yu Z."/>
            <person name="Gunn L."/>
            <person name="Brennan E."/>
            <person name="Reid R."/>
            <person name="Wall P.G."/>
            <person name="Gaora O.P."/>
            <person name="Hurley D."/>
            <person name="Bolton D."/>
            <person name="Fanning S."/>
        </authorList>
    </citation>
    <scope>NUCLEOTIDE SEQUENCE [LARGE SCALE GENOMIC DNA]</scope>
    <source>
        <strain evidence="8">DSM 8809</strain>
    </source>
</reference>
<dbReference type="SUPFAM" id="SSF51735">
    <property type="entry name" value="NAD(P)-binding Rossmann-fold domains"/>
    <property type="match status" value="1"/>
</dbReference>
<evidence type="ECO:0000259" key="5">
    <source>
        <dbReference type="Pfam" id="PF00389"/>
    </source>
</evidence>
<comment type="similarity">
    <text evidence="1 4">Belongs to the D-isomer specific 2-hydroxyacid dehydrogenase family.</text>
</comment>
<dbReference type="PROSITE" id="PS00670">
    <property type="entry name" value="D_2_HYDROXYACID_DH_2"/>
    <property type="match status" value="1"/>
</dbReference>
<dbReference type="InterPro" id="IPR029753">
    <property type="entry name" value="D-isomer_DH_CS"/>
</dbReference>
<dbReference type="OrthoDB" id="9805416at2"/>
<dbReference type="PANTHER" id="PTHR43761">
    <property type="entry name" value="D-ISOMER SPECIFIC 2-HYDROXYACID DEHYDROGENASE FAMILY PROTEIN (AFU_ORTHOLOGUE AFUA_1G13630)"/>
    <property type="match status" value="1"/>
</dbReference>
<dbReference type="InterPro" id="IPR006139">
    <property type="entry name" value="D-isomer_2_OHA_DH_cat_dom"/>
</dbReference>
<dbReference type="GO" id="GO:0016616">
    <property type="term" value="F:oxidoreductase activity, acting on the CH-OH group of donors, NAD or NADP as acceptor"/>
    <property type="evidence" value="ECO:0007669"/>
    <property type="project" value="InterPro"/>
</dbReference>
<accession>A0A1J0GJV1</accession>
<dbReference type="AlphaFoldDB" id="A0A1J0GJV1"/>
<dbReference type="STRING" id="1552.A7L45_16910"/>
<dbReference type="InterPro" id="IPR006140">
    <property type="entry name" value="D-isomer_DH_NAD-bd"/>
</dbReference>
<evidence type="ECO:0000256" key="3">
    <source>
        <dbReference type="ARBA" id="ARBA00023027"/>
    </source>
</evidence>
<dbReference type="Pfam" id="PF00389">
    <property type="entry name" value="2-Hacid_dh"/>
    <property type="match status" value="1"/>
</dbReference>
<evidence type="ECO:0000313" key="7">
    <source>
        <dbReference type="EMBL" id="APC41629.1"/>
    </source>
</evidence>
<dbReference type="RefSeq" id="WP_071613921.1">
    <property type="nucleotide sequence ID" value="NZ_CP015756.1"/>
</dbReference>
<evidence type="ECO:0000313" key="8">
    <source>
        <dbReference type="Proteomes" id="UP000182569"/>
    </source>
</evidence>
<gene>
    <name evidence="7" type="ORF">A7L45_16910</name>
</gene>
<dbReference type="Proteomes" id="UP000182569">
    <property type="component" value="Chromosome"/>
</dbReference>
<proteinExistence type="inferred from homology"/>
<evidence type="ECO:0000259" key="6">
    <source>
        <dbReference type="Pfam" id="PF02826"/>
    </source>
</evidence>
<organism evidence="7 8">
    <name type="scientific">Clostridium estertheticum subsp. estertheticum</name>
    <dbReference type="NCBI Taxonomy" id="1552"/>
    <lineage>
        <taxon>Bacteria</taxon>
        <taxon>Bacillati</taxon>
        <taxon>Bacillota</taxon>
        <taxon>Clostridia</taxon>
        <taxon>Eubacteriales</taxon>
        <taxon>Clostridiaceae</taxon>
        <taxon>Clostridium</taxon>
    </lineage>
</organism>
<feature type="domain" description="D-isomer specific 2-hydroxyacid dehydrogenase NAD-binding" evidence="6">
    <location>
        <begin position="111"/>
        <end position="288"/>
    </location>
</feature>